<name>A0ACB8XTQ8_ARCLA</name>
<comment type="caution">
    <text evidence="1">The sequence shown here is derived from an EMBL/GenBank/DDBJ whole genome shotgun (WGS) entry which is preliminary data.</text>
</comment>
<gene>
    <name evidence="1" type="ORF">L6452_39537</name>
</gene>
<dbReference type="Proteomes" id="UP001055879">
    <property type="component" value="Linkage Group LG15"/>
</dbReference>
<evidence type="ECO:0000313" key="2">
    <source>
        <dbReference type="Proteomes" id="UP001055879"/>
    </source>
</evidence>
<accession>A0ACB8XTQ8</accession>
<dbReference type="EMBL" id="CM042061">
    <property type="protein sequence ID" value="KAI3673418.1"/>
    <property type="molecule type" value="Genomic_DNA"/>
</dbReference>
<reference evidence="2" key="1">
    <citation type="journal article" date="2022" name="Mol. Ecol. Resour.">
        <title>The genomes of chicory, endive, great burdock and yacon provide insights into Asteraceae palaeo-polyploidization history and plant inulin production.</title>
        <authorList>
            <person name="Fan W."/>
            <person name="Wang S."/>
            <person name="Wang H."/>
            <person name="Wang A."/>
            <person name="Jiang F."/>
            <person name="Liu H."/>
            <person name="Zhao H."/>
            <person name="Xu D."/>
            <person name="Zhang Y."/>
        </authorList>
    </citation>
    <scope>NUCLEOTIDE SEQUENCE [LARGE SCALE GENOMIC DNA]</scope>
    <source>
        <strain evidence="2">cv. Niubang</strain>
    </source>
</reference>
<evidence type="ECO:0000313" key="1">
    <source>
        <dbReference type="EMBL" id="KAI3673418.1"/>
    </source>
</evidence>
<proteinExistence type="predicted"/>
<keyword evidence="2" id="KW-1185">Reference proteome</keyword>
<organism evidence="1 2">
    <name type="scientific">Arctium lappa</name>
    <name type="common">Greater burdock</name>
    <name type="synonym">Lappa major</name>
    <dbReference type="NCBI Taxonomy" id="4217"/>
    <lineage>
        <taxon>Eukaryota</taxon>
        <taxon>Viridiplantae</taxon>
        <taxon>Streptophyta</taxon>
        <taxon>Embryophyta</taxon>
        <taxon>Tracheophyta</taxon>
        <taxon>Spermatophyta</taxon>
        <taxon>Magnoliopsida</taxon>
        <taxon>eudicotyledons</taxon>
        <taxon>Gunneridae</taxon>
        <taxon>Pentapetalae</taxon>
        <taxon>asterids</taxon>
        <taxon>campanulids</taxon>
        <taxon>Asterales</taxon>
        <taxon>Asteraceae</taxon>
        <taxon>Carduoideae</taxon>
        <taxon>Cardueae</taxon>
        <taxon>Arctiinae</taxon>
        <taxon>Arctium</taxon>
    </lineage>
</organism>
<reference evidence="1 2" key="2">
    <citation type="journal article" date="2022" name="Mol. Ecol. Resour.">
        <title>The genomes of chicory, endive, great burdock and yacon provide insights into Asteraceae paleo-polyploidization history and plant inulin production.</title>
        <authorList>
            <person name="Fan W."/>
            <person name="Wang S."/>
            <person name="Wang H."/>
            <person name="Wang A."/>
            <person name="Jiang F."/>
            <person name="Liu H."/>
            <person name="Zhao H."/>
            <person name="Xu D."/>
            <person name="Zhang Y."/>
        </authorList>
    </citation>
    <scope>NUCLEOTIDE SEQUENCE [LARGE SCALE GENOMIC DNA]</scope>
    <source>
        <strain evidence="2">cv. Niubang</strain>
    </source>
</reference>
<protein>
    <submittedName>
        <fullName evidence="1">Uncharacterized protein</fullName>
    </submittedName>
</protein>
<sequence>MDTGLQQECLQRGWSISRLFGVTLSGILKLQLTCSWWDCKATDSRDRADGVEGDFRWEVSCASFIRWIEKVMY</sequence>